<dbReference type="Proteomes" id="UP001152759">
    <property type="component" value="Chromosome 7"/>
</dbReference>
<name>A0A9P0AKK7_BEMTA</name>
<dbReference type="KEGG" id="btab:109035823"/>
<dbReference type="GO" id="GO:0036064">
    <property type="term" value="C:ciliary basal body"/>
    <property type="evidence" value="ECO:0007669"/>
    <property type="project" value="TreeGrafter"/>
</dbReference>
<sequence length="124" mass="14186">MDMMAEQGAALQLLNQELVKHIEELKRRKLYLQKCIRDDERVKCQLETEMMSLSARLQEIIVRLEHKTAAFNDVNTAISEAECAFDKILHSSQALLSVIVEEKNNIIKAIDSDCDICSRDDDCC</sequence>
<gene>
    <name evidence="1" type="ORF">BEMITA_LOCUS12166</name>
</gene>
<evidence type="ECO:0000313" key="2">
    <source>
        <dbReference type="Proteomes" id="UP001152759"/>
    </source>
</evidence>
<accession>A0A9P0AKK7</accession>
<protein>
    <submittedName>
        <fullName evidence="1">Uncharacterized protein</fullName>
    </submittedName>
</protein>
<dbReference type="PANTHER" id="PTHR28661:SF1">
    <property type="entry name" value="MICROTUBULE NUCLEATION FACTOR SSNA1"/>
    <property type="match status" value="1"/>
</dbReference>
<reference evidence="1" key="1">
    <citation type="submission" date="2021-12" db="EMBL/GenBank/DDBJ databases">
        <authorList>
            <person name="King R."/>
        </authorList>
    </citation>
    <scope>NUCLEOTIDE SEQUENCE</scope>
</reference>
<dbReference type="PANTHER" id="PTHR28661">
    <property type="entry name" value="SJOEGREN SYNDROME NUCLEAR AUTOANTIGEN 1"/>
    <property type="match status" value="1"/>
</dbReference>
<dbReference type="EMBL" id="OU963868">
    <property type="protein sequence ID" value="CAH0393804.1"/>
    <property type="molecule type" value="Genomic_DNA"/>
</dbReference>
<organism evidence="1 2">
    <name type="scientific">Bemisia tabaci</name>
    <name type="common">Sweetpotato whitefly</name>
    <name type="synonym">Aleurodes tabaci</name>
    <dbReference type="NCBI Taxonomy" id="7038"/>
    <lineage>
        <taxon>Eukaryota</taxon>
        <taxon>Metazoa</taxon>
        <taxon>Ecdysozoa</taxon>
        <taxon>Arthropoda</taxon>
        <taxon>Hexapoda</taxon>
        <taxon>Insecta</taxon>
        <taxon>Pterygota</taxon>
        <taxon>Neoptera</taxon>
        <taxon>Paraneoptera</taxon>
        <taxon>Hemiptera</taxon>
        <taxon>Sternorrhyncha</taxon>
        <taxon>Aleyrodoidea</taxon>
        <taxon>Aleyrodidae</taxon>
        <taxon>Aleyrodinae</taxon>
        <taxon>Bemisia</taxon>
    </lineage>
</organism>
<evidence type="ECO:0000313" key="1">
    <source>
        <dbReference type="EMBL" id="CAH0393804.1"/>
    </source>
</evidence>
<proteinExistence type="predicted"/>
<dbReference type="OrthoDB" id="295355at2759"/>
<keyword evidence="2" id="KW-1185">Reference proteome</keyword>
<dbReference type="InterPro" id="IPR033362">
    <property type="entry name" value="SSNA1_fam"/>
</dbReference>
<dbReference type="AlphaFoldDB" id="A0A9P0AKK7"/>